<evidence type="ECO:0000256" key="3">
    <source>
        <dbReference type="SAM" id="SignalP"/>
    </source>
</evidence>
<name>A0A5B8V6F1_9BACT</name>
<keyword evidence="6" id="KW-0378">Hydrolase</keyword>
<dbReference type="PANTHER" id="PTHR46825:SF11">
    <property type="entry name" value="PENICILLIN-BINDING PROTEIN 4"/>
    <property type="match status" value="1"/>
</dbReference>
<evidence type="ECO:0000259" key="4">
    <source>
        <dbReference type="Pfam" id="PF00144"/>
    </source>
</evidence>
<evidence type="ECO:0000313" key="6">
    <source>
        <dbReference type="EMBL" id="QEC66779.1"/>
    </source>
</evidence>
<dbReference type="AlphaFoldDB" id="A0A5B8V6F1"/>
<dbReference type="InterPro" id="IPR012338">
    <property type="entry name" value="Beta-lactam/transpept-like"/>
</dbReference>
<evidence type="ECO:0000256" key="2">
    <source>
        <dbReference type="ARBA" id="ARBA00023136"/>
    </source>
</evidence>
<dbReference type="SUPFAM" id="SSF56601">
    <property type="entry name" value="beta-lactamase/transpeptidase-like"/>
    <property type="match status" value="1"/>
</dbReference>
<dbReference type="Gene3D" id="3.40.710.10">
    <property type="entry name" value="DD-peptidase/beta-lactamase superfamily"/>
    <property type="match status" value="1"/>
</dbReference>
<dbReference type="InterPro" id="IPR021860">
    <property type="entry name" value="Peptidase_S12_Pab87-rel_C"/>
</dbReference>
<dbReference type="InterPro" id="IPR050491">
    <property type="entry name" value="AmpC-like"/>
</dbReference>
<dbReference type="GO" id="GO:0016020">
    <property type="term" value="C:membrane"/>
    <property type="evidence" value="ECO:0007669"/>
    <property type="project" value="UniProtKB-SubCell"/>
</dbReference>
<dbReference type="Proteomes" id="UP000321533">
    <property type="component" value="Chromosome"/>
</dbReference>
<proteinExistence type="predicted"/>
<dbReference type="GO" id="GO:0016787">
    <property type="term" value="F:hydrolase activity"/>
    <property type="evidence" value="ECO:0007669"/>
    <property type="project" value="UniProtKB-KW"/>
</dbReference>
<feature type="domain" description="Beta-lactamase-related" evidence="4">
    <location>
        <begin position="28"/>
        <end position="338"/>
    </location>
</feature>
<organism evidence="6 7">
    <name type="scientific">Panacibacter ginsenosidivorans</name>
    <dbReference type="NCBI Taxonomy" id="1813871"/>
    <lineage>
        <taxon>Bacteria</taxon>
        <taxon>Pseudomonadati</taxon>
        <taxon>Bacteroidota</taxon>
        <taxon>Chitinophagia</taxon>
        <taxon>Chitinophagales</taxon>
        <taxon>Chitinophagaceae</taxon>
        <taxon>Panacibacter</taxon>
    </lineage>
</organism>
<feature type="domain" description="Peptidase S12 Pab87-related C-terminal" evidence="5">
    <location>
        <begin position="352"/>
        <end position="437"/>
    </location>
</feature>
<dbReference type="Pfam" id="PF11954">
    <property type="entry name" value="DUF3471"/>
    <property type="match status" value="1"/>
</dbReference>
<dbReference type="RefSeq" id="WP_147188579.1">
    <property type="nucleotide sequence ID" value="NZ_CP042435.1"/>
</dbReference>
<evidence type="ECO:0000256" key="1">
    <source>
        <dbReference type="ARBA" id="ARBA00004370"/>
    </source>
</evidence>
<feature type="signal peptide" evidence="3">
    <location>
        <begin position="1"/>
        <end position="17"/>
    </location>
</feature>
<feature type="chain" id="PRO_5023023348" evidence="3">
    <location>
        <begin position="18"/>
        <end position="449"/>
    </location>
</feature>
<evidence type="ECO:0000259" key="5">
    <source>
        <dbReference type="Pfam" id="PF11954"/>
    </source>
</evidence>
<keyword evidence="3" id="KW-0732">Signal</keyword>
<reference evidence="6 7" key="1">
    <citation type="journal article" date="2016" name="Int. J. Syst. Evol. Microbiol.">
        <title>Panacibacter ginsenosidivorans gen. nov., sp. nov., with ginsenoside converting activity isolated from soil of a ginseng field.</title>
        <authorList>
            <person name="Siddiqi M.Z."/>
            <person name="Muhammad Shafi S."/>
            <person name="Choi K.D."/>
            <person name="Im W.T."/>
        </authorList>
    </citation>
    <scope>NUCLEOTIDE SEQUENCE [LARGE SCALE GENOMIC DNA]</scope>
    <source>
        <strain evidence="6 7">Gsoil1550</strain>
    </source>
</reference>
<keyword evidence="7" id="KW-1185">Reference proteome</keyword>
<evidence type="ECO:0000313" key="7">
    <source>
        <dbReference type="Proteomes" id="UP000321533"/>
    </source>
</evidence>
<gene>
    <name evidence="6" type="ORF">FRZ67_05480</name>
</gene>
<dbReference type="EMBL" id="CP042435">
    <property type="protein sequence ID" value="QEC66779.1"/>
    <property type="molecule type" value="Genomic_DNA"/>
</dbReference>
<comment type="subcellular location">
    <subcellularLocation>
        <location evidence="1">Membrane</location>
    </subcellularLocation>
</comment>
<dbReference type="KEGG" id="pgin:FRZ67_05480"/>
<dbReference type="PANTHER" id="PTHR46825">
    <property type="entry name" value="D-ALANYL-D-ALANINE-CARBOXYPEPTIDASE/ENDOPEPTIDASE AMPH"/>
    <property type="match status" value="1"/>
</dbReference>
<dbReference type="Pfam" id="PF00144">
    <property type="entry name" value="Beta-lactamase"/>
    <property type="match status" value="1"/>
</dbReference>
<accession>A0A5B8V6F1</accession>
<keyword evidence="2" id="KW-0472">Membrane</keyword>
<dbReference type="InterPro" id="IPR001466">
    <property type="entry name" value="Beta-lactam-related"/>
</dbReference>
<protein>
    <submittedName>
        <fullName evidence="6">Serine hydrolase</fullName>
    </submittedName>
</protein>
<sequence length="449" mass="50081">MKTLILLLFLSPLTALAQDTTTKKLEEVMSAYNKAGHFNGSVLVAVHGNILLQNGYGIKNAEEKSFNDKNTIYQIASVTKQFTATVILKLIQEKRMTLQDKLSKYYKGFHNGDSITIEQLLTHTSGLHNFTEEDTTIAVTDEQHFIPYLQKLKPDFAPGAKWNYSNTGYVMLGFIIQKVSGMSYWQAVRKYIFDPLQMQNSGFDFAQLSNRSKAVGYDTLNDTIQQRANITDSSVPFGAGAIYSTVGDLYKWHKGLQDYRIIDSALMNKAYTACALSNYGYGWQIDSVYGRKMVSHSGAISGFGSNIARIPADDICIVLLSNKSGSTFDVMHITNKLLAVLYNQPYAIPKKRTAVTLSTDIIKQYVGTYEVADMHVTIEVSINDNTLIAQPQRDGHPGPTSVMLAADETHFFDSRDDELEITFNKDDAGNIKGMTILQADKIKFAQKIK</sequence>
<dbReference type="OrthoDB" id="9793489at2"/>